<dbReference type="AlphaFoldDB" id="A0AAW1SWD0"/>
<feature type="region of interest" description="Disordered" evidence="9">
    <location>
        <begin position="761"/>
        <end position="821"/>
    </location>
</feature>
<keyword evidence="8" id="KW-0378">Hydrolase</keyword>
<evidence type="ECO:0000256" key="4">
    <source>
        <dbReference type="ARBA" id="ARBA00023098"/>
    </source>
</evidence>
<comment type="caution">
    <text evidence="11">The sequence shown here is derived from an EMBL/GenBank/DDBJ whole genome shotgun (WGS) entry which is preliminary data.</text>
</comment>
<evidence type="ECO:0000256" key="6">
    <source>
        <dbReference type="ARBA" id="ARBA00023242"/>
    </source>
</evidence>
<dbReference type="PROSITE" id="PS51635">
    <property type="entry name" value="PNPLA"/>
    <property type="match status" value="1"/>
</dbReference>
<dbReference type="GO" id="GO:0005664">
    <property type="term" value="C:nuclear origin of replication recognition complex"/>
    <property type="evidence" value="ECO:0007669"/>
    <property type="project" value="InterPro"/>
</dbReference>
<evidence type="ECO:0000256" key="1">
    <source>
        <dbReference type="ARBA" id="ARBA00004123"/>
    </source>
</evidence>
<comment type="function">
    <text evidence="8">Lipolytic acyl hydrolase (LAH).</text>
</comment>
<comment type="subcellular location">
    <subcellularLocation>
        <location evidence="1">Nucleus</location>
    </subcellularLocation>
</comment>
<keyword evidence="12" id="KW-1185">Reference proteome</keyword>
<evidence type="ECO:0000313" key="12">
    <source>
        <dbReference type="Proteomes" id="UP001485043"/>
    </source>
</evidence>
<dbReference type="EC" id="3.1.1.-" evidence="8"/>
<dbReference type="CDD" id="cd20704">
    <property type="entry name" value="Orc3"/>
    <property type="match status" value="1"/>
</dbReference>
<keyword evidence="8" id="KW-0442">Lipid degradation</keyword>
<comment type="domain">
    <text evidence="8">The nitrogen atoms of the two glycine residues in the GGXR motif define the oxyanion hole, and stabilize the oxyanion that forms during the nucleophilic attack by the catalytic serine during substrate cleavage.</text>
</comment>
<dbReference type="InterPro" id="IPR016035">
    <property type="entry name" value="Acyl_Trfase/lysoPLipase"/>
</dbReference>
<feature type="region of interest" description="Disordered" evidence="9">
    <location>
        <begin position="585"/>
        <end position="630"/>
    </location>
</feature>
<dbReference type="Pfam" id="PF07034">
    <property type="entry name" value="ORC3_N"/>
    <property type="match status" value="1"/>
</dbReference>
<protein>
    <recommendedName>
        <fullName evidence="8">Patatin</fullName>
        <ecNumber evidence="8">3.1.1.-</ecNumber>
    </recommendedName>
</protein>
<dbReference type="GO" id="GO:0016042">
    <property type="term" value="P:lipid catabolic process"/>
    <property type="evidence" value="ECO:0007669"/>
    <property type="project" value="UniProtKB-KW"/>
</dbReference>
<dbReference type="InterPro" id="IPR002641">
    <property type="entry name" value="PNPLA_dom"/>
</dbReference>
<dbReference type="InterPro" id="IPR045667">
    <property type="entry name" value="ORC3_N"/>
</dbReference>
<accession>A0AAW1SWD0</accession>
<evidence type="ECO:0000259" key="10">
    <source>
        <dbReference type="PROSITE" id="PS51635"/>
    </source>
</evidence>
<dbReference type="GO" id="GO:0006270">
    <property type="term" value="P:DNA replication initiation"/>
    <property type="evidence" value="ECO:0007669"/>
    <property type="project" value="TreeGrafter"/>
</dbReference>
<name>A0AAW1SWD0_9CHLO</name>
<dbReference type="InterPro" id="IPR020795">
    <property type="entry name" value="ORC3"/>
</dbReference>
<gene>
    <name evidence="11" type="ORF">WJX84_000662</name>
</gene>
<dbReference type="SUPFAM" id="SSF52151">
    <property type="entry name" value="FabD/lysophospholipase-like"/>
    <property type="match status" value="1"/>
</dbReference>
<dbReference type="EMBL" id="JALJOV010000893">
    <property type="protein sequence ID" value="KAK9859302.1"/>
    <property type="molecule type" value="Genomic_DNA"/>
</dbReference>
<comment type="similarity">
    <text evidence="2">Belongs to the ORC3 family.</text>
</comment>
<proteinExistence type="inferred from homology"/>
<organism evidence="11 12">
    <name type="scientific">Apatococcus fuscideae</name>
    <dbReference type="NCBI Taxonomy" id="2026836"/>
    <lineage>
        <taxon>Eukaryota</taxon>
        <taxon>Viridiplantae</taxon>
        <taxon>Chlorophyta</taxon>
        <taxon>core chlorophytes</taxon>
        <taxon>Trebouxiophyceae</taxon>
        <taxon>Chlorellales</taxon>
        <taxon>Chlorellaceae</taxon>
        <taxon>Apatococcus</taxon>
    </lineage>
</organism>
<dbReference type="Pfam" id="PF01734">
    <property type="entry name" value="Patatin"/>
    <property type="match status" value="1"/>
</dbReference>
<dbReference type="PANTHER" id="PTHR12748">
    <property type="entry name" value="ORIGIN RECOGNITION COMPLEX SUBUNIT 3"/>
    <property type="match status" value="1"/>
</dbReference>
<feature type="compositionally biased region" description="Low complexity" evidence="9">
    <location>
        <begin position="214"/>
        <end position="223"/>
    </location>
</feature>
<comment type="similarity">
    <text evidence="8">Belongs to the patatin family.</text>
</comment>
<dbReference type="Proteomes" id="UP001485043">
    <property type="component" value="Unassembled WGS sequence"/>
</dbReference>
<keyword evidence="5" id="KW-0238">DNA-binding</keyword>
<sequence>MEWLDTTESGNAPGSHLSQAFTLIQEVPSTFTARTHKTAVKAKQQRDEAQEGLLLRAFSGTSASCSKDQQASRLSAARANWAHLEQQHQGALEHVNAEALRSIISHAVDAHEAQRQMPRAGGAQRIISTVYALAGGISTCDQANTFGLLQHMLHQQGCYAALLQPSAHGGKFHTGACFRRILQQFSFLEGQLSGDMLALLDWYEEEMAGLQPAAHTAATTGAGSDDMTSPLKRLGLTTPKRPRRSARNDASAQSPDEHACASGSPSSPAATSCEGGQPGLITSPMGRLGLASPGSLKQEAAALVRPPRERPLVLLLEHVEGMDPGLLHDLITLLSESHADLPITLVLGLSTSPAILDQLLPGPCLALLQPQTFPLASAPARVDALLCATLLGSRCPGLLPSAELLQLLDDHFLQHDYTTHSYQRGLQVACLHHCQSQPLSHLSAAARAGPKELQQACQNLPAEQAGAAALALKEAGLNLEEAAGEVMRSWAQWTVMLRMILAAAQGTKSPAGSSVRELLRDASDQRSAADSVLANIIPRLCRRIQQTPDRDIPAVIQAMVQAIQSTWAGHQETAGPIQQLQNLLDAGDKPTDAPGSRSRTNNAGLPKAGSSAGLSSQRSGQQQHQQRAPGLPAIAAASNSSIAFRLAALVKASAELHLRNLPHHKPGANIFLCKASRAVKEVLFAAPRHAIHRALTQPHSYLGTPAALGVSADLEDVCIAFQTFEDMKTSVSMAEWFDSFSDVFAGHAGDDANAENAAASLDKGELPAKKARGRSSKKALQEANATGAAHVDASGRVAGKKARSEAALQQPSQKANSDEMAARFSQASAELQLLGLLRPARKRRGDFAHKLLVLVTLHRHAQASEQRTRPSLRLSFLTAGPGTTQAKSCPQSTVSRPKAAAMPSQEGPGGGGIFFFWQQGVAQYLQEHFEMQSVPLIGASAGALVATLAACSVDSETALQCAYRLALENDLFERPLGLAGIWGKLIVAWLDELLPPDAADICRGRLQLIVTNVPSFRQAYISEYASKDDLIQANMASVHIPFFLDLRPCKWYRGGLRIDGSLSDFLWGNNGELLQCDGRSFVMDYADDTELSFQRLDFMQLRSYESVMQLMQQGEAYAARVDANGGFDRVFGAVRKAPPPPASRLVVP</sequence>
<evidence type="ECO:0000256" key="9">
    <source>
        <dbReference type="SAM" id="MobiDB-lite"/>
    </source>
</evidence>
<dbReference type="Pfam" id="PF18137">
    <property type="entry name" value="WHD_ORC"/>
    <property type="match status" value="1"/>
</dbReference>
<evidence type="ECO:0000256" key="3">
    <source>
        <dbReference type="ARBA" id="ARBA00022705"/>
    </source>
</evidence>
<feature type="compositionally biased region" description="Low complexity" evidence="9">
    <location>
        <begin position="609"/>
        <end position="630"/>
    </location>
</feature>
<evidence type="ECO:0000313" key="11">
    <source>
        <dbReference type="EMBL" id="KAK9859302.1"/>
    </source>
</evidence>
<evidence type="ECO:0000256" key="7">
    <source>
        <dbReference type="PROSITE-ProRule" id="PRU01161"/>
    </source>
</evidence>
<dbReference type="GO" id="GO:0003688">
    <property type="term" value="F:DNA replication origin binding"/>
    <property type="evidence" value="ECO:0007669"/>
    <property type="project" value="TreeGrafter"/>
</dbReference>
<dbReference type="GO" id="GO:0031261">
    <property type="term" value="C:DNA replication preinitiation complex"/>
    <property type="evidence" value="ECO:0007669"/>
    <property type="project" value="TreeGrafter"/>
</dbReference>
<keyword evidence="4 8" id="KW-0443">Lipid metabolism</keyword>
<dbReference type="InterPro" id="IPR040855">
    <property type="entry name" value="ORC_WH_C"/>
</dbReference>
<evidence type="ECO:0000256" key="8">
    <source>
        <dbReference type="RuleBase" id="RU361262"/>
    </source>
</evidence>
<comment type="caution">
    <text evidence="7">Lacks conserved residue(s) required for the propagation of feature annotation.</text>
</comment>
<feature type="short sequence motif" description="GXSXG" evidence="7">
    <location>
        <begin position="938"/>
        <end position="942"/>
    </location>
</feature>
<feature type="compositionally biased region" description="Low complexity" evidence="9">
    <location>
        <begin position="260"/>
        <end position="273"/>
    </location>
</feature>
<evidence type="ECO:0000256" key="2">
    <source>
        <dbReference type="ARBA" id="ARBA00010977"/>
    </source>
</evidence>
<feature type="domain" description="PNPLA" evidence="10">
    <location>
        <begin position="906"/>
        <end position="1067"/>
    </location>
</feature>
<evidence type="ECO:0000256" key="5">
    <source>
        <dbReference type="ARBA" id="ARBA00023125"/>
    </source>
</evidence>
<dbReference type="GO" id="GO:0005656">
    <property type="term" value="C:nuclear pre-replicative complex"/>
    <property type="evidence" value="ECO:0007669"/>
    <property type="project" value="TreeGrafter"/>
</dbReference>
<feature type="region of interest" description="Disordered" evidence="9">
    <location>
        <begin position="214"/>
        <end position="292"/>
    </location>
</feature>
<dbReference type="GO" id="GO:0016787">
    <property type="term" value="F:hydrolase activity"/>
    <property type="evidence" value="ECO:0007669"/>
    <property type="project" value="UniProtKB-KW"/>
</dbReference>
<dbReference type="PANTHER" id="PTHR12748:SF0">
    <property type="entry name" value="ORIGIN RECOGNITION COMPLEX SUBUNIT 3"/>
    <property type="match status" value="1"/>
</dbReference>
<reference evidence="11 12" key="1">
    <citation type="journal article" date="2024" name="Nat. Commun.">
        <title>Phylogenomics reveals the evolutionary origins of lichenization in chlorophyte algae.</title>
        <authorList>
            <person name="Puginier C."/>
            <person name="Libourel C."/>
            <person name="Otte J."/>
            <person name="Skaloud P."/>
            <person name="Haon M."/>
            <person name="Grisel S."/>
            <person name="Petersen M."/>
            <person name="Berrin J.G."/>
            <person name="Delaux P.M."/>
            <person name="Dal Grande F."/>
            <person name="Keller J."/>
        </authorList>
    </citation>
    <scope>NUCLEOTIDE SEQUENCE [LARGE SCALE GENOMIC DNA]</scope>
    <source>
        <strain evidence="11 12">SAG 2523</strain>
    </source>
</reference>
<keyword evidence="6" id="KW-0539">Nucleus</keyword>
<keyword evidence="3" id="KW-0235">DNA replication</keyword>